<keyword evidence="1" id="KW-0472">Membrane</keyword>
<keyword evidence="1" id="KW-0812">Transmembrane</keyword>
<organism evidence="3 4">
    <name type="scientific">Hungatella hathewayi</name>
    <dbReference type="NCBI Taxonomy" id="154046"/>
    <lineage>
        <taxon>Bacteria</taxon>
        <taxon>Bacillati</taxon>
        <taxon>Bacillota</taxon>
        <taxon>Clostridia</taxon>
        <taxon>Lachnospirales</taxon>
        <taxon>Lachnospiraceae</taxon>
        <taxon>Hungatella</taxon>
    </lineage>
</organism>
<proteinExistence type="predicted"/>
<dbReference type="Proteomes" id="UP000263014">
    <property type="component" value="Unassembled WGS sequence"/>
</dbReference>
<name>A0A374PAH3_9FIRM</name>
<sequence>MIILGKRWENNPPEDINGLSGYRTTMSRLNKDTWSYAHKYWGKINFCIGVILAVISSAFVLYIQGRPDFETLIVYLVFTQIAIMALTIIPTEIKLNNVFTKEGYRNQKNESRFAEPKN</sequence>
<feature type="transmembrane region" description="Helical" evidence="1">
    <location>
        <begin position="44"/>
        <end position="63"/>
    </location>
</feature>
<comment type="caution">
    <text evidence="3">The sequence shown here is derived from an EMBL/GenBank/DDBJ whole genome shotgun (WGS) entry which is preliminary data.</text>
</comment>
<dbReference type="OrthoDB" id="3173919at2"/>
<reference evidence="2 5" key="2">
    <citation type="submission" date="2019-09" db="EMBL/GenBank/DDBJ databases">
        <title>Draft genome sequencing of Hungatella hathewayi 123Y-2.</title>
        <authorList>
            <person name="Lv Q."/>
            <person name="Li S."/>
        </authorList>
    </citation>
    <scope>NUCLEOTIDE SEQUENCE [LARGE SCALE GENOMIC DNA]</scope>
    <source>
        <strain evidence="2 5">123Y-2</strain>
    </source>
</reference>
<dbReference type="EMBL" id="WNME01000003">
    <property type="protein sequence ID" value="MUB62743.1"/>
    <property type="molecule type" value="Genomic_DNA"/>
</dbReference>
<evidence type="ECO:0000313" key="5">
    <source>
        <dbReference type="Proteomes" id="UP000434223"/>
    </source>
</evidence>
<dbReference type="EMBL" id="QSON01000003">
    <property type="protein sequence ID" value="RGJ06210.1"/>
    <property type="molecule type" value="Genomic_DNA"/>
</dbReference>
<keyword evidence="1" id="KW-1133">Transmembrane helix</keyword>
<protein>
    <recommendedName>
        <fullName evidence="6">SdpI family protein</fullName>
    </recommendedName>
</protein>
<evidence type="ECO:0000313" key="4">
    <source>
        <dbReference type="Proteomes" id="UP000263014"/>
    </source>
</evidence>
<gene>
    <name evidence="3" type="ORF">DXD79_08305</name>
    <name evidence="2" type="ORF">GNE07_06670</name>
</gene>
<feature type="transmembrane region" description="Helical" evidence="1">
    <location>
        <begin position="69"/>
        <end position="89"/>
    </location>
</feature>
<evidence type="ECO:0000256" key="1">
    <source>
        <dbReference type="SAM" id="Phobius"/>
    </source>
</evidence>
<evidence type="ECO:0000313" key="2">
    <source>
        <dbReference type="EMBL" id="MUB62743.1"/>
    </source>
</evidence>
<evidence type="ECO:0000313" key="3">
    <source>
        <dbReference type="EMBL" id="RGJ06210.1"/>
    </source>
</evidence>
<dbReference type="Proteomes" id="UP000434223">
    <property type="component" value="Unassembled WGS sequence"/>
</dbReference>
<dbReference type="InterPro" id="IPR025962">
    <property type="entry name" value="SdpI/YhfL"/>
</dbReference>
<reference evidence="3 4" key="1">
    <citation type="submission" date="2018-08" db="EMBL/GenBank/DDBJ databases">
        <title>A genome reference for cultivated species of the human gut microbiota.</title>
        <authorList>
            <person name="Zou Y."/>
            <person name="Xue W."/>
            <person name="Luo G."/>
        </authorList>
    </citation>
    <scope>NUCLEOTIDE SEQUENCE [LARGE SCALE GENOMIC DNA]</scope>
    <source>
        <strain evidence="3 4">TM09-12</strain>
    </source>
</reference>
<dbReference type="AlphaFoldDB" id="A0A374PAH3"/>
<accession>A0A374PAH3</accession>
<dbReference type="Pfam" id="PF13630">
    <property type="entry name" value="SdpI"/>
    <property type="match status" value="1"/>
</dbReference>
<evidence type="ECO:0008006" key="6">
    <source>
        <dbReference type="Google" id="ProtNLM"/>
    </source>
</evidence>